<reference evidence="2 3" key="1">
    <citation type="submission" date="2019-11" db="EMBL/GenBank/DDBJ databases">
        <title>Whole genome sequence of Haloferax sp. MBLA0078.</title>
        <authorList>
            <person name="Seo M.-J."/>
            <person name="Cho E.-S."/>
        </authorList>
    </citation>
    <scope>NUCLEOTIDE SEQUENCE [LARGE SCALE GENOMIC DNA]</scope>
    <source>
        <strain evidence="2 3">MBLA0078</strain>
    </source>
</reference>
<protein>
    <submittedName>
        <fullName evidence="2">DUF373 family protein</fullName>
    </submittedName>
</protein>
<dbReference type="InterPro" id="IPR007254">
    <property type="entry name" value="DUF373"/>
</dbReference>
<keyword evidence="1" id="KW-1133">Transmembrane helix</keyword>
<dbReference type="PANTHER" id="PTHR38815:SF1">
    <property type="entry name" value="DUF373 FAMILY PROTEIN"/>
    <property type="match status" value="1"/>
</dbReference>
<evidence type="ECO:0000313" key="2">
    <source>
        <dbReference type="EMBL" id="MRW95905.1"/>
    </source>
</evidence>
<dbReference type="RefSeq" id="WP_151109825.1">
    <property type="nucleotide sequence ID" value="NZ_WKJQ01000001.1"/>
</dbReference>
<feature type="transmembrane region" description="Helical" evidence="1">
    <location>
        <begin position="297"/>
        <end position="317"/>
    </location>
</feature>
<feature type="transmembrane region" description="Helical" evidence="1">
    <location>
        <begin position="180"/>
        <end position="200"/>
    </location>
</feature>
<proteinExistence type="predicted"/>
<organism evidence="2 3">
    <name type="scientific">Haloferax marinum</name>
    <dbReference type="NCBI Taxonomy" id="2666143"/>
    <lineage>
        <taxon>Archaea</taxon>
        <taxon>Methanobacteriati</taxon>
        <taxon>Methanobacteriota</taxon>
        <taxon>Stenosarchaea group</taxon>
        <taxon>Halobacteria</taxon>
        <taxon>Halobacteriales</taxon>
        <taxon>Haloferacaceae</taxon>
        <taxon>Haloferax</taxon>
    </lineage>
</organism>
<feature type="transmembrane region" description="Helical" evidence="1">
    <location>
        <begin position="253"/>
        <end position="277"/>
    </location>
</feature>
<dbReference type="AlphaFoldDB" id="A0A6A8G541"/>
<name>A0A6A8G541_9EURY</name>
<evidence type="ECO:0000313" key="3">
    <source>
        <dbReference type="Proteomes" id="UP000443423"/>
    </source>
</evidence>
<keyword evidence="3" id="KW-1185">Reference proteome</keyword>
<dbReference type="Pfam" id="PF04123">
    <property type="entry name" value="DUF373"/>
    <property type="match status" value="1"/>
</dbReference>
<keyword evidence="1" id="KW-0472">Membrane</keyword>
<sequence length="375" mass="40076">MTTLVLCVDRANDIGRKSGLSTPVVGWEAVRSLVTDVGLADPEDSSVNCLLETLRVTRELRDEREDAEIAVISGSSESAVSADRAVALQLDELVKSYEFDSAVVVIDSAEDERLVPVVESRLRVDAVDRVVVRQAHDIESTYYLLKQFLADEELRSTVLVPVGVGLLLLPLLLVQFTPAVALAGLAALLGAVLLYKGLAIDEFLSDAPEQVRDALYSGQVSVVTYAVAAGLAIVGLFLGALAVRAPGNNGEELLVPSLLFVYHSVPWLALAALTASAGRLLDELIGNEVVSTSYMNLPFGVIAIGLVLRGFAGFLLERQGELTQLVLFGRLELTPGQRLVMFIVAGIVISLVGVRISATVTDEALDEVTEPRAEN</sequence>
<dbReference type="Proteomes" id="UP000443423">
    <property type="component" value="Unassembled WGS sequence"/>
</dbReference>
<evidence type="ECO:0000256" key="1">
    <source>
        <dbReference type="SAM" id="Phobius"/>
    </source>
</evidence>
<gene>
    <name evidence="2" type="ORF">GJR99_04850</name>
</gene>
<accession>A0A6A8G541</accession>
<dbReference type="EMBL" id="WKJQ01000001">
    <property type="protein sequence ID" value="MRW95905.1"/>
    <property type="molecule type" value="Genomic_DNA"/>
</dbReference>
<dbReference type="PANTHER" id="PTHR38815">
    <property type="entry name" value="HYPOTHETICAL MEMBRANE PROTEIN, CONSERVED, DUF373 FAMILY"/>
    <property type="match status" value="1"/>
</dbReference>
<keyword evidence="1" id="KW-0812">Transmembrane</keyword>
<comment type="caution">
    <text evidence="2">The sequence shown here is derived from an EMBL/GenBank/DDBJ whole genome shotgun (WGS) entry which is preliminary data.</text>
</comment>
<feature type="transmembrane region" description="Helical" evidence="1">
    <location>
        <begin position="220"/>
        <end position="241"/>
    </location>
</feature>
<feature type="transmembrane region" description="Helical" evidence="1">
    <location>
        <begin position="338"/>
        <end position="358"/>
    </location>
</feature>